<keyword evidence="2" id="KW-0732">Signal</keyword>
<dbReference type="AlphaFoldDB" id="A0AAV6U083"/>
<name>A0AAV6U083_9ARAC</name>
<dbReference type="EMBL" id="JAFNEN010000757">
    <property type="protein sequence ID" value="KAG8177720.1"/>
    <property type="molecule type" value="Genomic_DNA"/>
</dbReference>
<gene>
    <name evidence="3" type="ORF">JTE90_026562</name>
</gene>
<sequence length="130" mass="15319">MRNLLIILIIGCASAFYVDASDNAAESFNYGMEQEKAEIEDRGVPIRFESDVQDELAKYLREMFDRTLKKIDEAFKNGKDTDVNKEALRRLKELKDKMDELEIEDHEVDKFKEQLDYHLREILRKMGILD</sequence>
<keyword evidence="4" id="KW-1185">Reference proteome</keyword>
<protein>
    <submittedName>
        <fullName evidence="3">Uncharacterized protein</fullName>
    </submittedName>
</protein>
<feature type="coiled-coil region" evidence="1">
    <location>
        <begin position="84"/>
        <end position="114"/>
    </location>
</feature>
<reference evidence="3 4" key="1">
    <citation type="journal article" date="2022" name="Nat. Ecol. Evol.">
        <title>A masculinizing supergene underlies an exaggerated male reproductive morph in a spider.</title>
        <authorList>
            <person name="Hendrickx F."/>
            <person name="De Corte Z."/>
            <person name="Sonet G."/>
            <person name="Van Belleghem S.M."/>
            <person name="Kostlbacher S."/>
            <person name="Vangestel C."/>
        </authorList>
    </citation>
    <scope>NUCLEOTIDE SEQUENCE [LARGE SCALE GENOMIC DNA]</scope>
    <source>
        <strain evidence="3">W744_W776</strain>
    </source>
</reference>
<dbReference type="Proteomes" id="UP000827092">
    <property type="component" value="Unassembled WGS sequence"/>
</dbReference>
<feature type="signal peptide" evidence="2">
    <location>
        <begin position="1"/>
        <end position="15"/>
    </location>
</feature>
<proteinExistence type="predicted"/>
<comment type="caution">
    <text evidence="3">The sequence shown here is derived from an EMBL/GenBank/DDBJ whole genome shotgun (WGS) entry which is preliminary data.</text>
</comment>
<evidence type="ECO:0000313" key="3">
    <source>
        <dbReference type="EMBL" id="KAG8177720.1"/>
    </source>
</evidence>
<evidence type="ECO:0000256" key="1">
    <source>
        <dbReference type="SAM" id="Coils"/>
    </source>
</evidence>
<organism evidence="3 4">
    <name type="scientific">Oedothorax gibbosus</name>
    <dbReference type="NCBI Taxonomy" id="931172"/>
    <lineage>
        <taxon>Eukaryota</taxon>
        <taxon>Metazoa</taxon>
        <taxon>Ecdysozoa</taxon>
        <taxon>Arthropoda</taxon>
        <taxon>Chelicerata</taxon>
        <taxon>Arachnida</taxon>
        <taxon>Araneae</taxon>
        <taxon>Araneomorphae</taxon>
        <taxon>Entelegynae</taxon>
        <taxon>Araneoidea</taxon>
        <taxon>Linyphiidae</taxon>
        <taxon>Erigoninae</taxon>
        <taxon>Oedothorax</taxon>
    </lineage>
</organism>
<keyword evidence="1" id="KW-0175">Coiled coil</keyword>
<evidence type="ECO:0000313" key="4">
    <source>
        <dbReference type="Proteomes" id="UP000827092"/>
    </source>
</evidence>
<accession>A0AAV6U083</accession>
<evidence type="ECO:0000256" key="2">
    <source>
        <dbReference type="SAM" id="SignalP"/>
    </source>
</evidence>
<feature type="chain" id="PRO_5043496184" evidence="2">
    <location>
        <begin position="16"/>
        <end position="130"/>
    </location>
</feature>